<evidence type="ECO:0000313" key="2">
    <source>
        <dbReference type="EMBL" id="KAK8886406.1"/>
    </source>
</evidence>
<evidence type="ECO:0000313" key="3">
    <source>
        <dbReference type="Proteomes" id="UP001470230"/>
    </source>
</evidence>
<dbReference type="Proteomes" id="UP001470230">
    <property type="component" value="Unassembled WGS sequence"/>
</dbReference>
<gene>
    <name evidence="2" type="ORF">M9Y10_041869</name>
</gene>
<sequence length="562" mass="65687">METKIPNSCAKSTISIKDINGETITIPLKYAQRNNAKPETMLYNTTKNINLNDISNINYTAEATNNRKLKPLRERFCDNIILFYKVPIIEQDKIEYLSKFLAEYTYKIRRILLSHNINVSKRCIKPTYSEKEENYYKQYIKVALPNAPIDNIFALITDENIIKSFNDEGIYIHDIDFTQDFAGVINKDEVVQYLIENEDYVMEGNAINGNYIIMDNDKLVGKNCLTFLHNTEHGRVRYKFYNIFVQSIESPSVRGKIGSHIADWLHNPDEQLRNSIKNSLDTGLLRLEITFYIDNKVVSKEYIHKHLNYLAELLPEKYIYHNSISNQWKAVLNKLKYNLLVIDLDNYIALFSYFVNVITGKVKGFYIYNITDNYINNVLKLFSYNLPLLILVYRRNGEELIIKGQCYEKVLVPNITKKFVLSELATYLTNGNKRFAPVYKLDNFNTNNLEDTSIAKFRIASAKNISILKTENIPISFINSTLSFSLYKMRKSLEQQYKEELEREKVFMDNYDDIIKSVKTDNDKIDKAAQDINKESAKLQEEVQEAKQQCMRLRNYLITELL</sequence>
<name>A0ABR2K5K9_9EUKA</name>
<evidence type="ECO:0000256" key="1">
    <source>
        <dbReference type="SAM" id="Coils"/>
    </source>
</evidence>
<keyword evidence="3" id="KW-1185">Reference proteome</keyword>
<protein>
    <submittedName>
        <fullName evidence="2">Uncharacterized protein</fullName>
    </submittedName>
</protein>
<keyword evidence="1" id="KW-0175">Coiled coil</keyword>
<proteinExistence type="predicted"/>
<dbReference type="EMBL" id="JAPFFF010000007">
    <property type="protein sequence ID" value="KAK8886406.1"/>
    <property type="molecule type" value="Genomic_DNA"/>
</dbReference>
<organism evidence="2 3">
    <name type="scientific">Tritrichomonas musculus</name>
    <dbReference type="NCBI Taxonomy" id="1915356"/>
    <lineage>
        <taxon>Eukaryota</taxon>
        <taxon>Metamonada</taxon>
        <taxon>Parabasalia</taxon>
        <taxon>Tritrichomonadida</taxon>
        <taxon>Tritrichomonadidae</taxon>
        <taxon>Tritrichomonas</taxon>
    </lineage>
</organism>
<reference evidence="2 3" key="1">
    <citation type="submission" date="2024-04" db="EMBL/GenBank/DDBJ databases">
        <title>Tritrichomonas musculus Genome.</title>
        <authorList>
            <person name="Alves-Ferreira E."/>
            <person name="Grigg M."/>
            <person name="Lorenzi H."/>
            <person name="Galac M."/>
        </authorList>
    </citation>
    <scope>NUCLEOTIDE SEQUENCE [LARGE SCALE GENOMIC DNA]</scope>
    <source>
        <strain evidence="2 3">EAF2021</strain>
    </source>
</reference>
<accession>A0ABR2K5K9</accession>
<feature type="coiled-coil region" evidence="1">
    <location>
        <begin position="522"/>
        <end position="556"/>
    </location>
</feature>
<comment type="caution">
    <text evidence="2">The sequence shown here is derived from an EMBL/GenBank/DDBJ whole genome shotgun (WGS) entry which is preliminary data.</text>
</comment>